<evidence type="ECO:0000256" key="7">
    <source>
        <dbReference type="ARBA" id="ARBA00023242"/>
    </source>
</evidence>
<feature type="domain" description="Pinin/SDK/MemA protein" evidence="10">
    <location>
        <begin position="133"/>
        <end position="259"/>
    </location>
</feature>
<feature type="compositionally biased region" description="Basic and acidic residues" evidence="9">
    <location>
        <begin position="400"/>
        <end position="418"/>
    </location>
</feature>
<feature type="compositionally biased region" description="Basic and acidic residues" evidence="9">
    <location>
        <begin position="272"/>
        <end position="293"/>
    </location>
</feature>
<proteinExistence type="inferred from homology"/>
<comment type="subcellular location">
    <subcellularLocation>
        <location evidence="1">Nucleus</location>
    </subcellularLocation>
</comment>
<organism evidence="11 12">
    <name type="scientific">Syphacia muris</name>
    <dbReference type="NCBI Taxonomy" id="451379"/>
    <lineage>
        <taxon>Eukaryota</taxon>
        <taxon>Metazoa</taxon>
        <taxon>Ecdysozoa</taxon>
        <taxon>Nematoda</taxon>
        <taxon>Chromadorea</taxon>
        <taxon>Rhabditida</taxon>
        <taxon>Spirurina</taxon>
        <taxon>Oxyuridomorpha</taxon>
        <taxon>Oxyuroidea</taxon>
        <taxon>Oxyuridae</taxon>
        <taxon>Syphacia</taxon>
    </lineage>
</organism>
<dbReference type="Proteomes" id="UP000046393">
    <property type="component" value="Unplaced"/>
</dbReference>
<keyword evidence="3" id="KW-0507">mRNA processing</keyword>
<keyword evidence="6" id="KW-0508">mRNA splicing</keyword>
<name>A0A0N5AK05_9BILA</name>
<evidence type="ECO:0000256" key="8">
    <source>
        <dbReference type="SAM" id="Coils"/>
    </source>
</evidence>
<evidence type="ECO:0000256" key="5">
    <source>
        <dbReference type="ARBA" id="ARBA00023163"/>
    </source>
</evidence>
<feature type="coiled-coil region" evidence="8">
    <location>
        <begin position="177"/>
        <end position="211"/>
    </location>
</feature>
<keyword evidence="5" id="KW-0804">Transcription</keyword>
<evidence type="ECO:0000256" key="2">
    <source>
        <dbReference type="ARBA" id="ARBA00010386"/>
    </source>
</evidence>
<accession>A0A0N5AK05</accession>
<dbReference type="AlphaFoldDB" id="A0A0N5AK05"/>
<keyword evidence="4" id="KW-0805">Transcription regulation</keyword>
<evidence type="ECO:0000256" key="6">
    <source>
        <dbReference type="ARBA" id="ARBA00023187"/>
    </source>
</evidence>
<evidence type="ECO:0000256" key="4">
    <source>
        <dbReference type="ARBA" id="ARBA00023015"/>
    </source>
</evidence>
<dbReference type="InterPro" id="IPR039853">
    <property type="entry name" value="Pinin"/>
</dbReference>
<evidence type="ECO:0000313" key="11">
    <source>
        <dbReference type="Proteomes" id="UP000046393"/>
    </source>
</evidence>
<feature type="region of interest" description="Disordered" evidence="9">
    <location>
        <begin position="272"/>
        <end position="418"/>
    </location>
</feature>
<dbReference type="PANTHER" id="PTHR12707">
    <property type="entry name" value="PINN"/>
    <property type="match status" value="1"/>
</dbReference>
<keyword evidence="11" id="KW-1185">Reference proteome</keyword>
<sequence length="418" mass="48621">MALENLNADISKAFEDLRSIEDSITALGRNERFGGVRRRFSDGQYENFVAERHESRMVNYGGGPGPINKRRLVISADNDLYDGPGPGKRLREDIGEEETYRTVQSSVVMPTIETKSREAAINELKGQEKREVSVRNRRMFSNLLLGTLQRFQKEEKKVSSTERVQAEKQREVERRLKETEMEEKERIAKERMELIEKRREKEHQIKALQRKKAIIQYAQQKLEHLRKLKNFIQTQAKPSIFYLPSKHTLRTLELLKNTNKLMDDRIEHRRRQMEEELKTPEERDKKSELKEDATETNGNVSSSSADQQQHEQDLNVEKNEDKEIIDENASGELKKSKDDGTEKNDKENELNGDISRQQAKSEDEEQHTANLDEDDNGKQEDKSKVKQSGKVSDEEEVEEEVRKSTEEGSERSRSSDED</sequence>
<evidence type="ECO:0000256" key="9">
    <source>
        <dbReference type="SAM" id="MobiDB-lite"/>
    </source>
</evidence>
<dbReference type="Pfam" id="PF04696">
    <property type="entry name" value="Pinin_SDK_memA"/>
    <property type="match status" value="1"/>
</dbReference>
<feature type="compositionally biased region" description="Basic and acidic residues" evidence="9">
    <location>
        <begin position="308"/>
        <end position="322"/>
    </location>
</feature>
<dbReference type="InterPro" id="IPR006786">
    <property type="entry name" value="Pinin_SDK_MemA"/>
</dbReference>
<dbReference type="WBParaSite" id="SMUV_0000480901-mRNA-1">
    <property type="protein sequence ID" value="SMUV_0000480901-mRNA-1"/>
    <property type="gene ID" value="SMUV_0000480901"/>
</dbReference>
<feature type="compositionally biased region" description="Polar residues" evidence="9">
    <location>
        <begin position="295"/>
        <end position="307"/>
    </location>
</feature>
<dbReference type="GO" id="GO:0071013">
    <property type="term" value="C:catalytic step 2 spliceosome"/>
    <property type="evidence" value="ECO:0007669"/>
    <property type="project" value="TreeGrafter"/>
</dbReference>
<comment type="similarity">
    <text evidence="2">Belongs to the pinin family.</text>
</comment>
<dbReference type="GO" id="GO:0008380">
    <property type="term" value="P:RNA splicing"/>
    <property type="evidence" value="ECO:0007669"/>
    <property type="project" value="UniProtKB-KW"/>
</dbReference>
<evidence type="ECO:0000256" key="3">
    <source>
        <dbReference type="ARBA" id="ARBA00022664"/>
    </source>
</evidence>
<dbReference type="GO" id="GO:0006397">
    <property type="term" value="P:mRNA processing"/>
    <property type="evidence" value="ECO:0007669"/>
    <property type="project" value="UniProtKB-KW"/>
</dbReference>
<keyword evidence="8" id="KW-0175">Coiled coil</keyword>
<reference evidence="12" key="1">
    <citation type="submission" date="2017-02" db="UniProtKB">
        <authorList>
            <consortium name="WormBaseParasite"/>
        </authorList>
    </citation>
    <scope>IDENTIFICATION</scope>
</reference>
<evidence type="ECO:0000259" key="10">
    <source>
        <dbReference type="Pfam" id="PF04696"/>
    </source>
</evidence>
<evidence type="ECO:0000313" key="12">
    <source>
        <dbReference type="WBParaSite" id="SMUV_0000480901-mRNA-1"/>
    </source>
</evidence>
<protein>
    <submittedName>
        <fullName evidence="12">Pinin_SDK_memA domain-containing protein</fullName>
    </submittedName>
</protein>
<dbReference type="STRING" id="451379.A0A0N5AK05"/>
<feature type="compositionally biased region" description="Basic and acidic residues" evidence="9">
    <location>
        <begin position="332"/>
        <end position="349"/>
    </location>
</feature>
<keyword evidence="7" id="KW-0539">Nucleus</keyword>
<evidence type="ECO:0000256" key="1">
    <source>
        <dbReference type="ARBA" id="ARBA00004123"/>
    </source>
</evidence>
<dbReference type="PANTHER" id="PTHR12707:SF0">
    <property type="entry name" value="PININ"/>
    <property type="match status" value="1"/>
</dbReference>